<feature type="domain" description="F-box" evidence="2">
    <location>
        <begin position="35"/>
        <end position="79"/>
    </location>
</feature>
<gene>
    <name evidence="3" type="ORF">KCU76_g6615</name>
</gene>
<reference evidence="3" key="1">
    <citation type="journal article" date="2021" name="J Fungi (Basel)">
        <title>Virulence traits and population genomics of the black yeast Aureobasidium melanogenum.</title>
        <authorList>
            <person name="Cernosa A."/>
            <person name="Sun X."/>
            <person name="Gostincar C."/>
            <person name="Fang C."/>
            <person name="Gunde-Cimerman N."/>
            <person name="Song Z."/>
        </authorList>
    </citation>
    <scope>NUCLEOTIDE SEQUENCE</scope>
    <source>
        <strain evidence="3">EXF-9911</strain>
    </source>
</reference>
<dbReference type="Gene3D" id="1.20.1280.50">
    <property type="match status" value="1"/>
</dbReference>
<reference evidence="3" key="2">
    <citation type="submission" date="2021-08" db="EMBL/GenBank/DDBJ databases">
        <authorList>
            <person name="Gostincar C."/>
            <person name="Sun X."/>
            <person name="Song Z."/>
            <person name="Gunde-Cimerman N."/>
        </authorList>
    </citation>
    <scope>NUCLEOTIDE SEQUENCE</scope>
    <source>
        <strain evidence="3">EXF-9911</strain>
    </source>
</reference>
<evidence type="ECO:0000256" key="1">
    <source>
        <dbReference type="SAM" id="MobiDB-lite"/>
    </source>
</evidence>
<name>A0A9P8EKC7_AURME</name>
<dbReference type="InterPro" id="IPR001810">
    <property type="entry name" value="F-box_dom"/>
</dbReference>
<sequence length="235" mass="27356">MIFLTRPKFNKTSTNFTFPSLVSSPFFQTCPAYTTLPIELLLQVFSYLDDYRDVRDCSQASATLRAIAYHPTLDHKLFRSENVKHKYVVIDMDTFVLHPMINETIFDRDMILEEDPYILTSDCEEEFGREHGSPVLRTGGHKNNATSPPDSYRNFDGISIENKNNEAVTVGHVSRKLVSRNVRRRGDHRWWDLFDDHPCIWRVHWVDSGKVTEQHAEKHVKKALKDIVIRKLGYS</sequence>
<organism evidence="3 4">
    <name type="scientific">Aureobasidium melanogenum</name>
    <name type="common">Aureobasidium pullulans var. melanogenum</name>
    <dbReference type="NCBI Taxonomy" id="46634"/>
    <lineage>
        <taxon>Eukaryota</taxon>
        <taxon>Fungi</taxon>
        <taxon>Dikarya</taxon>
        <taxon>Ascomycota</taxon>
        <taxon>Pezizomycotina</taxon>
        <taxon>Dothideomycetes</taxon>
        <taxon>Dothideomycetidae</taxon>
        <taxon>Dothideales</taxon>
        <taxon>Saccotheciaceae</taxon>
        <taxon>Aureobasidium</taxon>
    </lineage>
</organism>
<dbReference type="Pfam" id="PF12937">
    <property type="entry name" value="F-box-like"/>
    <property type="match status" value="1"/>
</dbReference>
<protein>
    <recommendedName>
        <fullName evidence="2">F-box domain-containing protein</fullName>
    </recommendedName>
</protein>
<accession>A0A9P8EKC7</accession>
<proteinExistence type="predicted"/>
<feature type="non-terminal residue" evidence="3">
    <location>
        <position position="235"/>
    </location>
</feature>
<feature type="region of interest" description="Disordered" evidence="1">
    <location>
        <begin position="130"/>
        <end position="150"/>
    </location>
</feature>
<comment type="caution">
    <text evidence="3">The sequence shown here is derived from an EMBL/GenBank/DDBJ whole genome shotgun (WGS) entry which is preliminary data.</text>
</comment>
<dbReference type="Proteomes" id="UP000779574">
    <property type="component" value="Unassembled WGS sequence"/>
</dbReference>
<dbReference type="SUPFAM" id="SSF81383">
    <property type="entry name" value="F-box domain"/>
    <property type="match status" value="1"/>
</dbReference>
<evidence type="ECO:0000313" key="3">
    <source>
        <dbReference type="EMBL" id="KAG9692555.1"/>
    </source>
</evidence>
<dbReference type="EMBL" id="JAHFXF010000225">
    <property type="protein sequence ID" value="KAG9692555.1"/>
    <property type="molecule type" value="Genomic_DNA"/>
</dbReference>
<evidence type="ECO:0000313" key="4">
    <source>
        <dbReference type="Proteomes" id="UP000779574"/>
    </source>
</evidence>
<evidence type="ECO:0000259" key="2">
    <source>
        <dbReference type="Pfam" id="PF12937"/>
    </source>
</evidence>
<dbReference type="OrthoDB" id="3219396at2759"/>
<dbReference type="AlphaFoldDB" id="A0A9P8EKC7"/>
<dbReference type="InterPro" id="IPR036047">
    <property type="entry name" value="F-box-like_dom_sf"/>
</dbReference>